<dbReference type="SUPFAM" id="SSF49785">
    <property type="entry name" value="Galactose-binding domain-like"/>
    <property type="match status" value="1"/>
</dbReference>
<dbReference type="InterPro" id="IPR008979">
    <property type="entry name" value="Galactose-bd-like_sf"/>
</dbReference>
<sequence>MTTSEDEEHPALQLQSHSSLSHGWQSAKLCEYPQELVLMLNHGSSIRVSKCQILVHQTKIPSRIEIHVKDASFTFRLLGFVQLDSNESTKYSARELKTISINCECAYIKLVLHSCHRNHYNVFDQIGLVSIVIFGDEEVNPSSTKKQINSPLRPLKTIPNQSSPREQVHLDIFTVPHPAQHGVRLTLRSILESLRIQRQHFVDIHDYTAAKANQAQESLCLQYAAQLKQLHTQKCSVVREENFQAASMLKLEIDGVLEKVLALVVDSFQPVKSPKRISSLRKIPPPIESLTRPISAIKKNKVPEPLEGILLEASQPMFERAFSEYTQLHEKGVDEVLEALSVVAIDTVPVSTYLPWICVILLQIPFHIFDAGVKFLIKFRDENGFLDKMSLVLSVLIQRLGDMSSQVRNRAAGALLQLAHPNHLTSNVIICAFKDFAVQNVERNVHWRTLYGIIRVLTTLLCEYENMTPKDIELFLPFFEAQNAFEHSIVQILGEAGEDSFSTILNADQFARYKQLEAQEWT</sequence>
<keyword evidence="3" id="KW-1185">Reference proteome</keyword>
<comment type="caution">
    <text evidence="2">The sequence shown here is derived from an EMBL/GenBank/DDBJ whole genome shotgun (WGS) entry which is preliminary data.</text>
</comment>
<dbReference type="OrthoDB" id="66599at2759"/>
<dbReference type="EMBL" id="JNBS01004108">
    <property type="protein sequence ID" value="OQR84047.1"/>
    <property type="molecule type" value="Genomic_DNA"/>
</dbReference>
<dbReference type="AlphaFoldDB" id="A0A1V9YEE6"/>
<dbReference type="Proteomes" id="UP000243217">
    <property type="component" value="Unassembled WGS sequence"/>
</dbReference>
<dbReference type="SUPFAM" id="SSF48371">
    <property type="entry name" value="ARM repeat"/>
    <property type="match status" value="1"/>
</dbReference>
<gene>
    <name evidence="2" type="ORF">THRCLA_10866</name>
</gene>
<dbReference type="InterPro" id="IPR052607">
    <property type="entry name" value="CEP104-like"/>
</dbReference>
<dbReference type="PANTHER" id="PTHR13371:SF0">
    <property type="entry name" value="CENTROSOMAL PROTEIN OF 104 KDA"/>
    <property type="match status" value="1"/>
</dbReference>
<dbReference type="InterPro" id="IPR016024">
    <property type="entry name" value="ARM-type_fold"/>
</dbReference>
<dbReference type="Pfam" id="PF21038">
    <property type="entry name" value="CEP104_N"/>
    <property type="match status" value="1"/>
</dbReference>
<feature type="domain" description="Centrosomal protein CEP104 N-terminal" evidence="1">
    <location>
        <begin position="23"/>
        <end position="135"/>
    </location>
</feature>
<dbReference type="GO" id="GO:0005929">
    <property type="term" value="C:cilium"/>
    <property type="evidence" value="ECO:0007669"/>
    <property type="project" value="TreeGrafter"/>
</dbReference>
<evidence type="ECO:0000259" key="1">
    <source>
        <dbReference type="Pfam" id="PF21038"/>
    </source>
</evidence>
<protein>
    <recommendedName>
        <fullName evidence="1">Centrosomal protein CEP104 N-terminal domain-containing protein</fullName>
    </recommendedName>
</protein>
<name>A0A1V9YEE6_9STRA</name>
<organism evidence="2 3">
    <name type="scientific">Thraustotheca clavata</name>
    <dbReference type="NCBI Taxonomy" id="74557"/>
    <lineage>
        <taxon>Eukaryota</taxon>
        <taxon>Sar</taxon>
        <taxon>Stramenopiles</taxon>
        <taxon>Oomycota</taxon>
        <taxon>Saprolegniomycetes</taxon>
        <taxon>Saprolegniales</taxon>
        <taxon>Achlyaceae</taxon>
        <taxon>Thraustotheca</taxon>
    </lineage>
</organism>
<dbReference type="PANTHER" id="PTHR13371">
    <property type="entry name" value="GLYCINE-, GLUTAMATE-, THIENYLCYCLOHEXYLPIPERIDINE-BINDING PROTEIN"/>
    <property type="match status" value="1"/>
</dbReference>
<accession>A0A1V9YEE6</accession>
<dbReference type="InterPro" id="IPR048739">
    <property type="entry name" value="CEP104_N"/>
</dbReference>
<evidence type="ECO:0000313" key="2">
    <source>
        <dbReference type="EMBL" id="OQR84047.1"/>
    </source>
</evidence>
<proteinExistence type="predicted"/>
<reference evidence="2 3" key="1">
    <citation type="journal article" date="2014" name="Genome Biol. Evol.">
        <title>The secreted proteins of Achlya hypogyna and Thraustotheca clavata identify the ancestral oomycete secretome and reveal gene acquisitions by horizontal gene transfer.</title>
        <authorList>
            <person name="Misner I."/>
            <person name="Blouin N."/>
            <person name="Leonard G."/>
            <person name="Richards T.A."/>
            <person name="Lane C.E."/>
        </authorList>
    </citation>
    <scope>NUCLEOTIDE SEQUENCE [LARGE SCALE GENOMIC DNA]</scope>
    <source>
        <strain evidence="2 3">ATCC 34112</strain>
    </source>
</reference>
<evidence type="ECO:0000313" key="3">
    <source>
        <dbReference type="Proteomes" id="UP000243217"/>
    </source>
</evidence>